<name>A0A542XEF7_9MICO</name>
<dbReference type="AlphaFoldDB" id="A0A542XEF7"/>
<evidence type="ECO:0000256" key="1">
    <source>
        <dbReference type="SAM" id="SignalP"/>
    </source>
</evidence>
<keyword evidence="1" id="KW-0732">Signal</keyword>
<dbReference type="PROSITE" id="PS51841">
    <property type="entry name" value="LTD"/>
    <property type="match status" value="1"/>
</dbReference>
<feature type="signal peptide" evidence="1">
    <location>
        <begin position="1"/>
        <end position="20"/>
    </location>
</feature>
<sequence length="153" mass="16436">MRRFVAALAAACALTVSVSANSTAEAALPPVKFGTFVADPAGADLPISTTKLNAEFIRLTNTTTRSIVMTGYTVRDNGDAHIYRFPSGYTIGSKRTVTLHTGTGRNTSTDLYWGRTSQYVWNNTGDTARLLSPTGRLVHSCTYTQVASGTKYC</sequence>
<dbReference type="Gene3D" id="2.60.40.1260">
    <property type="entry name" value="Lamin Tail domain"/>
    <property type="match status" value="1"/>
</dbReference>
<organism evidence="3 4">
    <name type="scientific">Barrientosiimonas humi</name>
    <dbReference type="NCBI Taxonomy" id="999931"/>
    <lineage>
        <taxon>Bacteria</taxon>
        <taxon>Bacillati</taxon>
        <taxon>Actinomycetota</taxon>
        <taxon>Actinomycetes</taxon>
        <taxon>Micrococcales</taxon>
        <taxon>Dermacoccaceae</taxon>
        <taxon>Barrientosiimonas</taxon>
    </lineage>
</organism>
<dbReference type="OrthoDB" id="3828227at2"/>
<feature type="chain" id="PRO_5038422582" evidence="1">
    <location>
        <begin position="21"/>
        <end position="153"/>
    </location>
</feature>
<dbReference type="Proteomes" id="UP000318336">
    <property type="component" value="Unassembled WGS sequence"/>
</dbReference>
<keyword evidence="4" id="KW-1185">Reference proteome</keyword>
<proteinExistence type="predicted"/>
<evidence type="ECO:0000313" key="4">
    <source>
        <dbReference type="Proteomes" id="UP000318336"/>
    </source>
</evidence>
<dbReference type="Pfam" id="PF00932">
    <property type="entry name" value="LTD"/>
    <property type="match status" value="1"/>
</dbReference>
<evidence type="ECO:0000259" key="2">
    <source>
        <dbReference type="PROSITE" id="PS51841"/>
    </source>
</evidence>
<gene>
    <name evidence="3" type="ORF">FB554_2365</name>
</gene>
<feature type="domain" description="LTD" evidence="2">
    <location>
        <begin position="19"/>
        <end position="147"/>
    </location>
</feature>
<reference evidence="3 4" key="1">
    <citation type="submission" date="2019-06" db="EMBL/GenBank/DDBJ databases">
        <title>Sequencing the genomes of 1000 actinobacteria strains.</title>
        <authorList>
            <person name="Klenk H.-P."/>
        </authorList>
    </citation>
    <scope>NUCLEOTIDE SEQUENCE [LARGE SCALE GENOMIC DNA]</scope>
    <source>
        <strain evidence="3 4">DSM 24617</strain>
    </source>
</reference>
<comment type="caution">
    <text evidence="3">The sequence shown here is derived from an EMBL/GenBank/DDBJ whole genome shotgun (WGS) entry which is preliminary data.</text>
</comment>
<dbReference type="SUPFAM" id="SSF74853">
    <property type="entry name" value="Lamin A/C globular tail domain"/>
    <property type="match status" value="1"/>
</dbReference>
<evidence type="ECO:0000313" key="3">
    <source>
        <dbReference type="EMBL" id="TQL34205.1"/>
    </source>
</evidence>
<dbReference type="RefSeq" id="WP_142006304.1">
    <property type="nucleotide sequence ID" value="NZ_CAJTBP010000001.1"/>
</dbReference>
<protein>
    <submittedName>
        <fullName evidence="3">Lamin tail-like protein</fullName>
    </submittedName>
</protein>
<accession>A0A542XEF7</accession>
<dbReference type="InterPro" id="IPR036415">
    <property type="entry name" value="Lamin_tail_dom_sf"/>
</dbReference>
<dbReference type="EMBL" id="VFOK01000001">
    <property type="protein sequence ID" value="TQL34205.1"/>
    <property type="molecule type" value="Genomic_DNA"/>
</dbReference>
<dbReference type="InterPro" id="IPR001322">
    <property type="entry name" value="Lamin_tail_dom"/>
</dbReference>